<evidence type="ECO:0000256" key="1">
    <source>
        <dbReference type="ARBA" id="ARBA00004479"/>
    </source>
</evidence>
<dbReference type="InterPro" id="IPR013210">
    <property type="entry name" value="LRR_N_plant-typ"/>
</dbReference>
<keyword evidence="4" id="KW-0732">Signal</keyword>
<dbReference type="PANTHER" id="PTHR48006">
    <property type="entry name" value="LEUCINE-RICH REPEAT-CONTAINING PROTEIN DDB_G0281931-RELATED"/>
    <property type="match status" value="1"/>
</dbReference>
<dbReference type="PANTHER" id="PTHR48006:SF88">
    <property type="entry name" value="LRR RECEPTOR-LIKE KINASE FAMILY PROTEIN"/>
    <property type="match status" value="1"/>
</dbReference>
<keyword evidence="5" id="KW-0677">Repeat</keyword>
<evidence type="ECO:0000256" key="7">
    <source>
        <dbReference type="ARBA" id="ARBA00023136"/>
    </source>
</evidence>
<evidence type="ECO:0000256" key="3">
    <source>
        <dbReference type="ARBA" id="ARBA00022692"/>
    </source>
</evidence>
<sequence length="581" mass="65130">MFLVKARAVTALHSTIVWWWWLLLNNFILVVCHDSVSSNIYCLRSIKDSLEDPLGYLSSWDFEAGFICKFTGVECWKPDENRVMNIYLSGMGLEGQFPSGLANCTALTGLDLSRNKLSGPIPSEISQMLPYVTTLGLSANSFSGEIPSSVANCTYLNLLKLDHNQLMGPIPPELGQLRRLKWFSVANNLLSGPVPTFVDAKFSNQSYANNSGLFRPPPKHSKRISDDKAFFISGFVVGWPLSMILVLLFIFVGIPTIRFRIGLPVTIKKMIIITRNNNKINQVAALQDTKWPATNDGRKISMCEKLVTRMSFAELTKATSNFSTDNVIGMGNTGTMYKALLPNGCFLAIKRFQHFEEQFVTELMTLGRLRHSNLVPLIGFYFEMDERLLVYKYMSNGNLYDFLHSASNTISWALRVKIAVGLSRGLAWLHHNCNFQVAHQKISSKCILLDQNFEPMISNFGEAMFMNPNHDTTSSNTNLYSINDVYGFGIVLLELVTGEEVTNSPKIFDLGNSSGLYSAVDKSLIGQGFDAEIFQFLRVACSCVQSLPDQRPSMREVYTTMRAIGERHGLTDDSEIVMEFN</sequence>
<dbReference type="InterPro" id="IPR011009">
    <property type="entry name" value="Kinase-like_dom_sf"/>
</dbReference>
<dbReference type="FunFam" id="3.80.10.10:FF:000400">
    <property type="entry name" value="Nuclear pore complex protein NUP107"/>
    <property type="match status" value="1"/>
</dbReference>
<dbReference type="InterPro" id="IPR000719">
    <property type="entry name" value="Prot_kinase_dom"/>
</dbReference>
<evidence type="ECO:0000256" key="4">
    <source>
        <dbReference type="ARBA" id="ARBA00022729"/>
    </source>
</evidence>
<comment type="subcellular location">
    <subcellularLocation>
        <location evidence="1">Membrane</location>
        <topology evidence="1">Single-pass type I membrane protein</topology>
    </subcellularLocation>
</comment>
<evidence type="ECO:0000259" key="9">
    <source>
        <dbReference type="PROSITE" id="PS50011"/>
    </source>
</evidence>
<dbReference type="SUPFAM" id="SSF52058">
    <property type="entry name" value="L domain-like"/>
    <property type="match status" value="1"/>
</dbReference>
<dbReference type="GO" id="GO:0016020">
    <property type="term" value="C:membrane"/>
    <property type="evidence" value="ECO:0007669"/>
    <property type="project" value="UniProtKB-SubCell"/>
</dbReference>
<proteinExistence type="predicted"/>
<dbReference type="GO" id="GO:0005524">
    <property type="term" value="F:ATP binding"/>
    <property type="evidence" value="ECO:0007669"/>
    <property type="project" value="InterPro"/>
</dbReference>
<dbReference type="InterPro" id="IPR001245">
    <property type="entry name" value="Ser-Thr/Tyr_kinase_cat_dom"/>
</dbReference>
<dbReference type="PROSITE" id="PS50011">
    <property type="entry name" value="PROTEIN_KINASE_DOM"/>
    <property type="match status" value="1"/>
</dbReference>
<evidence type="ECO:0000256" key="8">
    <source>
        <dbReference type="SAM" id="Phobius"/>
    </source>
</evidence>
<dbReference type="AlphaFoldDB" id="A0A5B7B3V7"/>
<feature type="domain" description="Protein kinase" evidence="9">
    <location>
        <begin position="322"/>
        <end position="571"/>
    </location>
</feature>
<dbReference type="GO" id="GO:0004672">
    <property type="term" value="F:protein kinase activity"/>
    <property type="evidence" value="ECO:0007669"/>
    <property type="project" value="InterPro"/>
</dbReference>
<dbReference type="Gene3D" id="1.10.510.10">
    <property type="entry name" value="Transferase(Phosphotransferase) domain 1"/>
    <property type="match status" value="1"/>
</dbReference>
<protein>
    <recommendedName>
        <fullName evidence="9">Protein kinase domain-containing protein</fullName>
    </recommendedName>
</protein>
<keyword evidence="3 8" id="KW-0812">Transmembrane</keyword>
<gene>
    <name evidence="10" type="ORF">Din_032940</name>
</gene>
<evidence type="ECO:0000256" key="2">
    <source>
        <dbReference type="ARBA" id="ARBA00022614"/>
    </source>
</evidence>
<dbReference type="InterPro" id="IPR051824">
    <property type="entry name" value="LRR_Rcpt-Like_S/T_Kinase"/>
</dbReference>
<dbReference type="SUPFAM" id="SSF56112">
    <property type="entry name" value="Protein kinase-like (PK-like)"/>
    <property type="match status" value="1"/>
</dbReference>
<dbReference type="EMBL" id="GHES01032940">
    <property type="protein sequence ID" value="MPA63499.1"/>
    <property type="molecule type" value="Transcribed_RNA"/>
</dbReference>
<evidence type="ECO:0000313" key="10">
    <source>
        <dbReference type="EMBL" id="MPA63499.1"/>
    </source>
</evidence>
<name>A0A5B7B3V7_DAVIN</name>
<dbReference type="Pfam" id="PF00560">
    <property type="entry name" value="LRR_1"/>
    <property type="match status" value="1"/>
</dbReference>
<evidence type="ECO:0000256" key="6">
    <source>
        <dbReference type="ARBA" id="ARBA00022989"/>
    </source>
</evidence>
<dbReference type="InterPro" id="IPR032675">
    <property type="entry name" value="LRR_dom_sf"/>
</dbReference>
<reference evidence="10" key="1">
    <citation type="submission" date="2019-08" db="EMBL/GenBank/DDBJ databases">
        <title>Reference gene set and small RNA set construction with multiple tissues from Davidia involucrata Baill.</title>
        <authorList>
            <person name="Yang H."/>
            <person name="Zhou C."/>
            <person name="Li G."/>
            <person name="Wang J."/>
            <person name="Gao P."/>
            <person name="Wang M."/>
            <person name="Wang R."/>
            <person name="Zhao Y."/>
        </authorList>
    </citation>
    <scope>NUCLEOTIDE SEQUENCE</scope>
    <source>
        <tissue evidence="10">Mixed with DoveR01_LX</tissue>
    </source>
</reference>
<feature type="transmembrane region" description="Helical" evidence="8">
    <location>
        <begin position="229"/>
        <end position="254"/>
    </location>
</feature>
<feature type="transmembrane region" description="Helical" evidence="8">
    <location>
        <begin position="18"/>
        <end position="36"/>
    </location>
</feature>
<dbReference type="Pfam" id="PF08263">
    <property type="entry name" value="LRRNT_2"/>
    <property type="match status" value="1"/>
</dbReference>
<dbReference type="Gene3D" id="3.80.10.10">
    <property type="entry name" value="Ribonuclease Inhibitor"/>
    <property type="match status" value="1"/>
</dbReference>
<dbReference type="Gene3D" id="3.30.200.20">
    <property type="entry name" value="Phosphorylase Kinase, domain 1"/>
    <property type="match status" value="1"/>
</dbReference>
<keyword evidence="6 8" id="KW-1133">Transmembrane helix</keyword>
<organism evidence="10">
    <name type="scientific">Davidia involucrata</name>
    <name type="common">Dove tree</name>
    <dbReference type="NCBI Taxonomy" id="16924"/>
    <lineage>
        <taxon>Eukaryota</taxon>
        <taxon>Viridiplantae</taxon>
        <taxon>Streptophyta</taxon>
        <taxon>Embryophyta</taxon>
        <taxon>Tracheophyta</taxon>
        <taxon>Spermatophyta</taxon>
        <taxon>Magnoliopsida</taxon>
        <taxon>eudicotyledons</taxon>
        <taxon>Gunneridae</taxon>
        <taxon>Pentapetalae</taxon>
        <taxon>asterids</taxon>
        <taxon>Cornales</taxon>
        <taxon>Nyssaceae</taxon>
        <taxon>Davidia</taxon>
    </lineage>
</organism>
<dbReference type="InterPro" id="IPR001611">
    <property type="entry name" value="Leu-rich_rpt"/>
</dbReference>
<accession>A0A5B7B3V7</accession>
<evidence type="ECO:0000256" key="5">
    <source>
        <dbReference type="ARBA" id="ARBA00022737"/>
    </source>
</evidence>
<keyword evidence="2" id="KW-0433">Leucine-rich repeat</keyword>
<keyword evidence="7 8" id="KW-0472">Membrane</keyword>
<dbReference type="Pfam" id="PF07714">
    <property type="entry name" value="PK_Tyr_Ser-Thr"/>
    <property type="match status" value="1"/>
</dbReference>